<accession>A0A4Y8MUW8</accession>
<organism evidence="2 3">
    <name type="scientific">Paraburkholderia dipogonis</name>
    <dbReference type="NCBI Taxonomy" id="1211383"/>
    <lineage>
        <taxon>Bacteria</taxon>
        <taxon>Pseudomonadati</taxon>
        <taxon>Pseudomonadota</taxon>
        <taxon>Betaproteobacteria</taxon>
        <taxon>Burkholderiales</taxon>
        <taxon>Burkholderiaceae</taxon>
        <taxon>Paraburkholderia</taxon>
    </lineage>
</organism>
<protein>
    <submittedName>
        <fullName evidence="2">Uncharacterized protein</fullName>
    </submittedName>
</protein>
<reference evidence="2 3" key="1">
    <citation type="submission" date="2019-03" db="EMBL/GenBank/DDBJ databases">
        <title>Complete Genome Sequence of Paraburkholderia dipogonis ICMP 19430T, a Nitrogen-fixing Symbiont of the South African Invasive Legume Dipogon lignosus in New Zealand.</title>
        <authorList>
            <person name="De Meyer S.E."/>
        </authorList>
    </citation>
    <scope>NUCLEOTIDE SEQUENCE [LARGE SCALE GENOMIC DNA]</scope>
    <source>
        <strain evidence="2 3">ICMP 19430</strain>
    </source>
</reference>
<dbReference type="EMBL" id="SNVI01000002">
    <property type="protein sequence ID" value="TFE41346.1"/>
    <property type="molecule type" value="Genomic_DNA"/>
</dbReference>
<feature type="compositionally biased region" description="Polar residues" evidence="1">
    <location>
        <begin position="78"/>
        <end position="87"/>
    </location>
</feature>
<dbReference type="AlphaFoldDB" id="A0A4Y8MUW8"/>
<evidence type="ECO:0000313" key="2">
    <source>
        <dbReference type="EMBL" id="TFE41346.1"/>
    </source>
</evidence>
<name>A0A4Y8MUW8_9BURK</name>
<dbReference type="Proteomes" id="UP000297385">
    <property type="component" value="Unassembled WGS sequence"/>
</dbReference>
<evidence type="ECO:0000313" key="3">
    <source>
        <dbReference type="Proteomes" id="UP000297385"/>
    </source>
</evidence>
<evidence type="ECO:0000256" key="1">
    <source>
        <dbReference type="SAM" id="MobiDB-lite"/>
    </source>
</evidence>
<feature type="region of interest" description="Disordered" evidence="1">
    <location>
        <begin position="37"/>
        <end position="87"/>
    </location>
</feature>
<sequence>MASHIALGFRASHRLALFGKTILDSFADAPTAATIPRASARPDAANTFSKGSRKNMKAQPSRAKRRHRSGADRPPHDTASSATGAAQ</sequence>
<comment type="caution">
    <text evidence="2">The sequence shown here is derived from an EMBL/GenBank/DDBJ whole genome shotgun (WGS) entry which is preliminary data.</text>
</comment>
<dbReference type="RefSeq" id="WP_134464297.1">
    <property type="nucleotide sequence ID" value="NZ_SNVI01000002.1"/>
</dbReference>
<gene>
    <name evidence="2" type="ORF">E2553_32260</name>
</gene>
<feature type="compositionally biased region" description="Basic residues" evidence="1">
    <location>
        <begin position="51"/>
        <end position="68"/>
    </location>
</feature>
<proteinExistence type="predicted"/>